<evidence type="ECO:0000313" key="4">
    <source>
        <dbReference type="Proteomes" id="UP001374584"/>
    </source>
</evidence>
<sequence length="143" mass="16559">MDFILLNAMVDEARRGSRIDGSWTTQGYNNIVLALHEAGLPVITKNNVKNRQKCLKNRWQEVHDLFSGLSGFGWNQATKYFEAKDEVWENLIQAKPSVDKWRAKSIRHYNLMKELWSNDRANGSGQRTTRLASRQTTNFHAHL</sequence>
<dbReference type="AlphaFoldDB" id="A0AAN9NVA5"/>
<proteinExistence type="predicted"/>
<organism evidence="3 4">
    <name type="scientific">Phaseolus coccineus</name>
    <name type="common">Scarlet runner bean</name>
    <name type="synonym">Phaseolus multiflorus</name>
    <dbReference type="NCBI Taxonomy" id="3886"/>
    <lineage>
        <taxon>Eukaryota</taxon>
        <taxon>Viridiplantae</taxon>
        <taxon>Streptophyta</taxon>
        <taxon>Embryophyta</taxon>
        <taxon>Tracheophyta</taxon>
        <taxon>Spermatophyta</taxon>
        <taxon>Magnoliopsida</taxon>
        <taxon>eudicotyledons</taxon>
        <taxon>Gunneridae</taxon>
        <taxon>Pentapetalae</taxon>
        <taxon>rosids</taxon>
        <taxon>fabids</taxon>
        <taxon>Fabales</taxon>
        <taxon>Fabaceae</taxon>
        <taxon>Papilionoideae</taxon>
        <taxon>50 kb inversion clade</taxon>
        <taxon>NPAAA clade</taxon>
        <taxon>indigoferoid/millettioid clade</taxon>
        <taxon>Phaseoleae</taxon>
        <taxon>Phaseolus</taxon>
    </lineage>
</organism>
<name>A0AAN9NVA5_PHACN</name>
<reference evidence="3 4" key="1">
    <citation type="submission" date="2024-01" db="EMBL/GenBank/DDBJ databases">
        <title>The genomes of 5 underutilized Papilionoideae crops provide insights into root nodulation and disease resistanc.</title>
        <authorList>
            <person name="Jiang F."/>
        </authorList>
    </citation>
    <scope>NUCLEOTIDE SEQUENCE [LARGE SCALE GENOMIC DNA]</scope>
    <source>
        <strain evidence="3">JINMINGXINNONG_FW02</strain>
        <tissue evidence="3">Leaves</tissue>
    </source>
</reference>
<accession>A0AAN9NVA5</accession>
<feature type="region of interest" description="Disordered" evidence="1">
    <location>
        <begin position="121"/>
        <end position="143"/>
    </location>
</feature>
<evidence type="ECO:0000256" key="1">
    <source>
        <dbReference type="SAM" id="MobiDB-lite"/>
    </source>
</evidence>
<comment type="caution">
    <text evidence="3">The sequence shown here is derived from an EMBL/GenBank/DDBJ whole genome shotgun (WGS) entry which is preliminary data.</text>
</comment>
<dbReference type="PANTHER" id="PTHR46929">
    <property type="entry name" value="EXPRESSED PROTEIN"/>
    <property type="match status" value="1"/>
</dbReference>
<evidence type="ECO:0000313" key="3">
    <source>
        <dbReference type="EMBL" id="KAK7377617.1"/>
    </source>
</evidence>
<dbReference type="InterPro" id="IPR024752">
    <property type="entry name" value="Myb/SANT-like_dom"/>
</dbReference>
<protein>
    <recommendedName>
        <fullName evidence="2">Myb/SANT-like domain-containing protein</fullName>
    </recommendedName>
</protein>
<dbReference type="EMBL" id="JAYMYR010000002">
    <property type="protein sequence ID" value="KAK7377617.1"/>
    <property type="molecule type" value="Genomic_DNA"/>
</dbReference>
<dbReference type="Proteomes" id="UP001374584">
    <property type="component" value="Unassembled WGS sequence"/>
</dbReference>
<feature type="domain" description="Myb/SANT-like" evidence="2">
    <location>
        <begin position="2"/>
        <end position="90"/>
    </location>
</feature>
<dbReference type="PANTHER" id="PTHR46929:SF4">
    <property type="entry name" value="MYB_SANT-LIKE DOMAIN-CONTAINING PROTEIN"/>
    <property type="match status" value="1"/>
</dbReference>
<keyword evidence="4" id="KW-1185">Reference proteome</keyword>
<gene>
    <name evidence="3" type="ORF">VNO80_03046</name>
</gene>
<dbReference type="Pfam" id="PF12776">
    <property type="entry name" value="Myb_DNA-bind_3"/>
    <property type="match status" value="1"/>
</dbReference>
<evidence type="ECO:0000259" key="2">
    <source>
        <dbReference type="Pfam" id="PF12776"/>
    </source>
</evidence>